<dbReference type="PANTHER" id="PTHR46594">
    <property type="entry name" value="P-TYPE CATION-TRANSPORTING ATPASE"/>
    <property type="match status" value="1"/>
</dbReference>
<dbReference type="EMBL" id="UGHR01000001">
    <property type="protein sequence ID" value="STQ90491.1"/>
    <property type="molecule type" value="Genomic_DNA"/>
</dbReference>
<protein>
    <submittedName>
        <fullName evidence="4">Copper chaperone</fullName>
    </submittedName>
    <submittedName>
        <fullName evidence="3">Copper-ion-binding protein</fullName>
    </submittedName>
</protein>
<dbReference type="FunFam" id="3.30.70.100:FF:000001">
    <property type="entry name" value="ATPase copper transporting beta"/>
    <property type="match status" value="1"/>
</dbReference>
<sequence length="68" mass="6973">MEHSTLKIEGMTCMGCVRSLTNALSALPGVSHVAIDLESGIAKVDHNAAMTSLDALGDTIEGAGFELA</sequence>
<dbReference type="CDD" id="cd00371">
    <property type="entry name" value="HMA"/>
    <property type="match status" value="1"/>
</dbReference>
<dbReference type="Pfam" id="PF00403">
    <property type="entry name" value="HMA"/>
    <property type="match status" value="1"/>
</dbReference>
<dbReference type="InterPro" id="IPR017969">
    <property type="entry name" value="Heavy-metal-associated_CS"/>
</dbReference>
<dbReference type="OrthoDB" id="9813965at2"/>
<name>A0A377Q9F3_9NEIS</name>
<evidence type="ECO:0000313" key="5">
    <source>
        <dbReference type="Proteomes" id="UP000255108"/>
    </source>
</evidence>
<dbReference type="InterPro" id="IPR036163">
    <property type="entry name" value="HMA_dom_sf"/>
</dbReference>
<dbReference type="PROSITE" id="PS01047">
    <property type="entry name" value="HMA_1"/>
    <property type="match status" value="1"/>
</dbReference>
<evidence type="ECO:0000313" key="4">
    <source>
        <dbReference type="EMBL" id="TCU89123.1"/>
    </source>
</evidence>
<dbReference type="EMBL" id="SMBT01000002">
    <property type="protein sequence ID" value="TCU89123.1"/>
    <property type="molecule type" value="Genomic_DNA"/>
</dbReference>
<dbReference type="PANTHER" id="PTHR46594:SF4">
    <property type="entry name" value="P-TYPE CATION-TRANSPORTING ATPASE"/>
    <property type="match status" value="1"/>
</dbReference>
<evidence type="ECO:0000259" key="2">
    <source>
        <dbReference type="PROSITE" id="PS50846"/>
    </source>
</evidence>
<dbReference type="GO" id="GO:0046872">
    <property type="term" value="F:metal ion binding"/>
    <property type="evidence" value="ECO:0007669"/>
    <property type="project" value="UniProtKB-KW"/>
</dbReference>
<reference evidence="3 5" key="1">
    <citation type="submission" date="2018-06" db="EMBL/GenBank/DDBJ databases">
        <authorList>
            <consortium name="Pathogen Informatics"/>
            <person name="Doyle S."/>
        </authorList>
    </citation>
    <scope>NUCLEOTIDE SEQUENCE [LARGE SCALE GENOMIC DNA]</scope>
    <source>
        <strain evidence="3 5">NCTC11159</strain>
    </source>
</reference>
<gene>
    <name evidence="3" type="primary">copZ</name>
    <name evidence="4" type="ORF">EV682_10232</name>
    <name evidence="3" type="ORF">NCTC11159_01555</name>
</gene>
<keyword evidence="1" id="KW-0479">Metal-binding</keyword>
<dbReference type="SUPFAM" id="SSF55008">
    <property type="entry name" value="HMA, heavy metal-associated domain"/>
    <property type="match status" value="1"/>
</dbReference>
<accession>A0A377Q9F3</accession>
<dbReference type="AlphaFoldDB" id="A0A377Q9F3"/>
<dbReference type="PROSITE" id="PS50846">
    <property type="entry name" value="HMA_2"/>
    <property type="match status" value="1"/>
</dbReference>
<dbReference type="InterPro" id="IPR006121">
    <property type="entry name" value="HMA_dom"/>
</dbReference>
<evidence type="ECO:0000313" key="3">
    <source>
        <dbReference type="EMBL" id="STQ90491.1"/>
    </source>
</evidence>
<dbReference type="Gene3D" id="3.30.70.100">
    <property type="match status" value="1"/>
</dbReference>
<dbReference type="Proteomes" id="UP000295794">
    <property type="component" value="Unassembled WGS sequence"/>
</dbReference>
<evidence type="ECO:0000313" key="6">
    <source>
        <dbReference type="Proteomes" id="UP000295794"/>
    </source>
</evidence>
<proteinExistence type="predicted"/>
<dbReference type="RefSeq" id="WP_115226801.1">
    <property type="nucleotide sequence ID" value="NZ_CAWOLO010000002.1"/>
</dbReference>
<organism evidence="3 5">
    <name type="scientific">Iodobacter fluviatilis</name>
    <dbReference type="NCBI Taxonomy" id="537"/>
    <lineage>
        <taxon>Bacteria</taxon>
        <taxon>Pseudomonadati</taxon>
        <taxon>Pseudomonadota</taxon>
        <taxon>Betaproteobacteria</taxon>
        <taxon>Neisseriales</taxon>
        <taxon>Chitinibacteraceae</taxon>
        <taxon>Iodobacter</taxon>
    </lineage>
</organism>
<dbReference type="Proteomes" id="UP000255108">
    <property type="component" value="Unassembled WGS sequence"/>
</dbReference>
<reference evidence="4 6" key="2">
    <citation type="submission" date="2019-03" db="EMBL/GenBank/DDBJ databases">
        <title>Genomic Encyclopedia of Type Strains, Phase IV (KMG-IV): sequencing the most valuable type-strain genomes for metagenomic binning, comparative biology and taxonomic classification.</title>
        <authorList>
            <person name="Goeker M."/>
        </authorList>
    </citation>
    <scope>NUCLEOTIDE SEQUENCE [LARGE SCALE GENOMIC DNA]</scope>
    <source>
        <strain evidence="4 6">DSM 3764</strain>
    </source>
</reference>
<evidence type="ECO:0000256" key="1">
    <source>
        <dbReference type="ARBA" id="ARBA00022723"/>
    </source>
</evidence>
<keyword evidence="6" id="KW-1185">Reference proteome</keyword>
<feature type="domain" description="HMA" evidence="2">
    <location>
        <begin position="2"/>
        <end position="68"/>
    </location>
</feature>